<dbReference type="Pfam" id="PF00857">
    <property type="entry name" value="Isochorismatase"/>
    <property type="match status" value="1"/>
</dbReference>
<keyword evidence="1 3" id="KW-0378">Hydrolase</keyword>
<dbReference type="EMBL" id="LT796768">
    <property type="protein sequence ID" value="SKB08918.1"/>
    <property type="molecule type" value="Genomic_DNA"/>
</dbReference>
<sequence length="215" mass="22633">MNTDQLLLGLENKLRPEHTALLIVDMQNDFCSPGGFIDRSTAFDASSTDGIVGSIQRLREAAAARGVLTVHITSRFDEPSLNAPARERLVRKGMEPYCVPGTWGAQIIDALAPTPAERTLVKTAYDGFYGTGLDALLAESGIATVVVTGLATDNCVAATAKSAFYRGHYVVLPSDACTSGTPQQQSAALTIADHAFAEISDAGTVCEHWSAGSSS</sequence>
<feature type="domain" description="Isochorismatase-like" evidence="2">
    <location>
        <begin position="19"/>
        <end position="202"/>
    </location>
</feature>
<proteinExistence type="predicted"/>
<evidence type="ECO:0000259" key="2">
    <source>
        <dbReference type="Pfam" id="PF00857"/>
    </source>
</evidence>
<dbReference type="Proteomes" id="UP000191040">
    <property type="component" value="Chromosome I"/>
</dbReference>
<reference evidence="4" key="1">
    <citation type="submission" date="2017-02" db="EMBL/GenBank/DDBJ databases">
        <authorList>
            <person name="Varghese N."/>
            <person name="Submissions S."/>
        </authorList>
    </citation>
    <scope>NUCLEOTIDE SEQUENCE [LARGE SCALE GENOMIC DNA]</scope>
    <source>
        <strain evidence="4">9H-4</strain>
    </source>
</reference>
<organism evidence="3 4">
    <name type="scientific">Aeromicrobium choanae</name>
    <dbReference type="NCBI Taxonomy" id="1736691"/>
    <lineage>
        <taxon>Bacteria</taxon>
        <taxon>Bacillati</taxon>
        <taxon>Actinomycetota</taxon>
        <taxon>Actinomycetes</taxon>
        <taxon>Propionibacteriales</taxon>
        <taxon>Nocardioidaceae</taxon>
        <taxon>Aeromicrobium</taxon>
    </lineage>
</organism>
<dbReference type="InterPro" id="IPR050272">
    <property type="entry name" value="Isochorismatase-like_hydrls"/>
</dbReference>
<dbReference type="CDD" id="cd00431">
    <property type="entry name" value="cysteine_hydrolases"/>
    <property type="match status" value="1"/>
</dbReference>
<dbReference type="PANTHER" id="PTHR43540:SF6">
    <property type="entry name" value="ISOCHORISMATASE-LIKE DOMAIN-CONTAINING PROTEIN"/>
    <property type="match status" value="1"/>
</dbReference>
<dbReference type="AlphaFoldDB" id="A0A1T4Z4Y3"/>
<dbReference type="Gene3D" id="3.40.50.850">
    <property type="entry name" value="Isochorismatase-like"/>
    <property type="match status" value="1"/>
</dbReference>
<dbReference type="RefSeq" id="WP_078700369.1">
    <property type="nucleotide sequence ID" value="NZ_LT796768.1"/>
</dbReference>
<name>A0A1T4Z4Y3_9ACTN</name>
<protein>
    <submittedName>
        <fullName evidence="3">Ureidoacrylate peracid hydrolase</fullName>
    </submittedName>
</protein>
<accession>A0A1T4Z4Y3</accession>
<dbReference type="SUPFAM" id="SSF52499">
    <property type="entry name" value="Isochorismatase-like hydrolases"/>
    <property type="match status" value="1"/>
</dbReference>
<keyword evidence="4" id="KW-1185">Reference proteome</keyword>
<gene>
    <name evidence="3" type="ORF">SAMN06295964_2395</name>
</gene>
<dbReference type="OrthoDB" id="3398739at2"/>
<evidence type="ECO:0000313" key="4">
    <source>
        <dbReference type="Proteomes" id="UP000191040"/>
    </source>
</evidence>
<dbReference type="InterPro" id="IPR000868">
    <property type="entry name" value="Isochorismatase-like_dom"/>
</dbReference>
<dbReference type="PANTHER" id="PTHR43540">
    <property type="entry name" value="PEROXYUREIDOACRYLATE/UREIDOACRYLATE AMIDOHYDROLASE-RELATED"/>
    <property type="match status" value="1"/>
</dbReference>
<dbReference type="InterPro" id="IPR036380">
    <property type="entry name" value="Isochorismatase-like_sf"/>
</dbReference>
<dbReference type="STRING" id="1736691.SAMN06295964_2395"/>
<evidence type="ECO:0000256" key="1">
    <source>
        <dbReference type="ARBA" id="ARBA00022801"/>
    </source>
</evidence>
<dbReference type="GO" id="GO:0016787">
    <property type="term" value="F:hydrolase activity"/>
    <property type="evidence" value="ECO:0007669"/>
    <property type="project" value="UniProtKB-KW"/>
</dbReference>
<evidence type="ECO:0000313" key="3">
    <source>
        <dbReference type="EMBL" id="SKB08918.1"/>
    </source>
</evidence>